<organism evidence="7 8">
    <name type="scientific">Edaphobacter aggregans</name>
    <dbReference type="NCBI Taxonomy" id="570835"/>
    <lineage>
        <taxon>Bacteria</taxon>
        <taxon>Pseudomonadati</taxon>
        <taxon>Acidobacteriota</taxon>
        <taxon>Terriglobia</taxon>
        <taxon>Terriglobales</taxon>
        <taxon>Acidobacteriaceae</taxon>
        <taxon>Edaphobacter</taxon>
    </lineage>
</organism>
<sequence length="281" mass="30140">MNSSPRSPWWRWIINTHANQTSRRIGLATAAFALMFTIGCRQDMQDQPKFIPLRGTDFYADGRSARPQVQNTVARNQLHTDNYFETGLVDGKEGNALPFPATLEVLQRGQERFNVYCTPCHSRVGNGAGMIVQRGYAPAGNFHTARLQAAPLGHFFNVMTNGYGAMPDYSAQLTPADRWAVVAYIRALQLSQNATQADVASGSHVEPLDSIAEKEGLPASFAGEWTLPATAVHGTPTGDTFVLPQSSTNSNPGSGAPAASQPKTANSPAADVPAGQTAPKQ</sequence>
<dbReference type="AlphaFoldDB" id="A0A3R9NXT2"/>
<evidence type="ECO:0000256" key="5">
    <source>
        <dbReference type="SAM" id="MobiDB-lite"/>
    </source>
</evidence>
<keyword evidence="2 4" id="KW-0479">Metal-binding</keyword>
<reference evidence="7 8" key="1">
    <citation type="submission" date="2018-12" db="EMBL/GenBank/DDBJ databases">
        <title>Sequencing of bacterial isolates from soil warming experiment in Harvard Forest, Massachusetts, USA.</title>
        <authorList>
            <person name="Deangelis K."/>
        </authorList>
    </citation>
    <scope>NUCLEOTIDE SEQUENCE [LARGE SCALE GENOMIC DNA]</scope>
    <source>
        <strain evidence="7 8">EB153</strain>
    </source>
</reference>
<evidence type="ECO:0000256" key="3">
    <source>
        <dbReference type="ARBA" id="ARBA00023004"/>
    </source>
</evidence>
<dbReference type="Pfam" id="PF13442">
    <property type="entry name" value="Cytochrome_CBB3"/>
    <property type="match status" value="1"/>
</dbReference>
<evidence type="ECO:0000313" key="7">
    <source>
        <dbReference type="EMBL" id="RSL17166.1"/>
    </source>
</evidence>
<dbReference type="InterPro" id="IPR036909">
    <property type="entry name" value="Cyt_c-like_dom_sf"/>
</dbReference>
<keyword evidence="1 4" id="KW-0349">Heme</keyword>
<name>A0A3R9NXT2_9BACT</name>
<protein>
    <submittedName>
        <fullName evidence="7">Cbb3-type cytochrome c oxidase subunit III</fullName>
    </submittedName>
</protein>
<dbReference type="RefSeq" id="WP_260472846.1">
    <property type="nucleotide sequence ID" value="NZ_RSDW01000001.1"/>
</dbReference>
<comment type="caution">
    <text evidence="7">The sequence shown here is derived from an EMBL/GenBank/DDBJ whole genome shotgun (WGS) entry which is preliminary data.</text>
</comment>
<evidence type="ECO:0000259" key="6">
    <source>
        <dbReference type="PROSITE" id="PS51007"/>
    </source>
</evidence>
<dbReference type="PANTHER" id="PTHR40394">
    <property type="entry name" value="LIPOPROTEIN-RELATED"/>
    <property type="match status" value="1"/>
</dbReference>
<proteinExistence type="predicted"/>
<evidence type="ECO:0000256" key="1">
    <source>
        <dbReference type="ARBA" id="ARBA00022617"/>
    </source>
</evidence>
<dbReference type="GO" id="GO:0046872">
    <property type="term" value="F:metal ion binding"/>
    <property type="evidence" value="ECO:0007669"/>
    <property type="project" value="UniProtKB-KW"/>
</dbReference>
<dbReference type="InterPro" id="IPR009056">
    <property type="entry name" value="Cyt_c-like_dom"/>
</dbReference>
<dbReference type="GO" id="GO:0009055">
    <property type="term" value="F:electron transfer activity"/>
    <property type="evidence" value="ECO:0007669"/>
    <property type="project" value="InterPro"/>
</dbReference>
<evidence type="ECO:0000256" key="4">
    <source>
        <dbReference type="PROSITE-ProRule" id="PRU00433"/>
    </source>
</evidence>
<gene>
    <name evidence="7" type="ORF">EDE15_2695</name>
</gene>
<feature type="compositionally biased region" description="Polar residues" evidence="5">
    <location>
        <begin position="243"/>
        <end position="253"/>
    </location>
</feature>
<dbReference type="Gene3D" id="1.10.760.10">
    <property type="entry name" value="Cytochrome c-like domain"/>
    <property type="match status" value="1"/>
</dbReference>
<dbReference type="SUPFAM" id="SSF46626">
    <property type="entry name" value="Cytochrome c"/>
    <property type="match status" value="1"/>
</dbReference>
<keyword evidence="8" id="KW-1185">Reference proteome</keyword>
<dbReference type="EMBL" id="RSDW01000001">
    <property type="protein sequence ID" value="RSL17166.1"/>
    <property type="molecule type" value="Genomic_DNA"/>
</dbReference>
<dbReference type="PANTHER" id="PTHR40394:SF2">
    <property type="entry name" value="QUINOL:CYTOCHROME C OXIDOREDUCTASE MEMBRANE PROTEIN"/>
    <property type="match status" value="1"/>
</dbReference>
<dbReference type="PROSITE" id="PS51007">
    <property type="entry name" value="CYTC"/>
    <property type="match status" value="1"/>
</dbReference>
<evidence type="ECO:0000256" key="2">
    <source>
        <dbReference type="ARBA" id="ARBA00022723"/>
    </source>
</evidence>
<feature type="region of interest" description="Disordered" evidence="5">
    <location>
        <begin position="233"/>
        <end position="281"/>
    </location>
</feature>
<accession>A0A3R9NXT2</accession>
<dbReference type="Proteomes" id="UP000269669">
    <property type="component" value="Unassembled WGS sequence"/>
</dbReference>
<feature type="domain" description="Cytochrome c" evidence="6">
    <location>
        <begin position="104"/>
        <end position="189"/>
    </location>
</feature>
<keyword evidence="3 4" id="KW-0408">Iron</keyword>
<dbReference type="GO" id="GO:0020037">
    <property type="term" value="F:heme binding"/>
    <property type="evidence" value="ECO:0007669"/>
    <property type="project" value="InterPro"/>
</dbReference>
<evidence type="ECO:0000313" key="8">
    <source>
        <dbReference type="Proteomes" id="UP000269669"/>
    </source>
</evidence>